<comment type="caution">
    <text evidence="2">The sequence shown here is derived from an EMBL/GenBank/DDBJ whole genome shotgun (WGS) entry which is preliminary data.</text>
</comment>
<feature type="compositionally biased region" description="Polar residues" evidence="1">
    <location>
        <begin position="71"/>
        <end position="81"/>
    </location>
</feature>
<accession>A0AAI8YVH3</accession>
<keyword evidence="3" id="KW-1185">Reference proteome</keyword>
<evidence type="ECO:0000313" key="2">
    <source>
        <dbReference type="EMBL" id="CAK3918789.1"/>
    </source>
</evidence>
<organism evidence="2 3">
    <name type="scientific">Lecanosticta acicola</name>
    <dbReference type="NCBI Taxonomy" id="111012"/>
    <lineage>
        <taxon>Eukaryota</taxon>
        <taxon>Fungi</taxon>
        <taxon>Dikarya</taxon>
        <taxon>Ascomycota</taxon>
        <taxon>Pezizomycotina</taxon>
        <taxon>Dothideomycetes</taxon>
        <taxon>Dothideomycetidae</taxon>
        <taxon>Mycosphaerellales</taxon>
        <taxon>Mycosphaerellaceae</taxon>
        <taxon>Lecanosticta</taxon>
    </lineage>
</organism>
<name>A0AAI8YVH3_9PEZI</name>
<sequence>MACVGSIYQAGYQQYHDAMALRRNSIQRMSDPNTAILRTAQEVKLIDFRAYESHSRTTTTQHQQNRRSSVRKCSSATQGRRSSIQSTYTALQAPTHAQWVQRLPANPSAYEEFLESALEEIVAQLVCGPNAAAEEAELGYNYDTLEDVAPEAWVRVRAHVVESQGKSWIEASITSKVETNERAAVFAYGKWELVKTKKPC</sequence>
<evidence type="ECO:0000256" key="1">
    <source>
        <dbReference type="SAM" id="MobiDB-lite"/>
    </source>
</evidence>
<dbReference type="EMBL" id="CAVMBE010000012">
    <property type="protein sequence ID" value="CAK3918789.1"/>
    <property type="molecule type" value="Genomic_DNA"/>
</dbReference>
<evidence type="ECO:0008006" key="4">
    <source>
        <dbReference type="Google" id="ProtNLM"/>
    </source>
</evidence>
<feature type="region of interest" description="Disordered" evidence="1">
    <location>
        <begin position="54"/>
        <end position="81"/>
    </location>
</feature>
<proteinExistence type="predicted"/>
<protein>
    <recommendedName>
        <fullName evidence="4">Thioesterase domain-containing protein</fullName>
    </recommendedName>
</protein>
<dbReference type="Proteomes" id="UP001296104">
    <property type="component" value="Unassembled WGS sequence"/>
</dbReference>
<gene>
    <name evidence="2" type="ORF">LECACI_7A002740</name>
</gene>
<dbReference type="AlphaFoldDB" id="A0AAI8YVH3"/>
<reference evidence="2" key="1">
    <citation type="submission" date="2023-11" db="EMBL/GenBank/DDBJ databases">
        <authorList>
            <person name="Alioto T."/>
            <person name="Alioto T."/>
            <person name="Gomez Garrido J."/>
        </authorList>
    </citation>
    <scope>NUCLEOTIDE SEQUENCE</scope>
</reference>
<evidence type="ECO:0000313" key="3">
    <source>
        <dbReference type="Proteomes" id="UP001296104"/>
    </source>
</evidence>